<evidence type="ECO:0000256" key="9">
    <source>
        <dbReference type="ARBA" id="ARBA00048679"/>
    </source>
</evidence>
<dbReference type="EC" id="2.7.11.1" evidence="1"/>
<evidence type="ECO:0000313" key="12">
    <source>
        <dbReference type="Proteomes" id="UP000001514"/>
    </source>
</evidence>
<accession>D8RP57</accession>
<organism evidence="12">
    <name type="scientific">Selaginella moellendorffii</name>
    <name type="common">Spikemoss</name>
    <dbReference type="NCBI Taxonomy" id="88036"/>
    <lineage>
        <taxon>Eukaryota</taxon>
        <taxon>Viridiplantae</taxon>
        <taxon>Streptophyta</taxon>
        <taxon>Embryophyta</taxon>
        <taxon>Tracheophyta</taxon>
        <taxon>Lycopodiopsida</taxon>
        <taxon>Selaginellales</taxon>
        <taxon>Selaginellaceae</taxon>
        <taxon>Selaginella</taxon>
    </lineage>
</organism>
<feature type="non-terminal residue" evidence="11">
    <location>
        <position position="177"/>
    </location>
</feature>
<dbReference type="GO" id="GO:0004674">
    <property type="term" value="F:protein serine/threonine kinase activity"/>
    <property type="evidence" value="ECO:0007669"/>
    <property type="project" value="UniProtKB-KW"/>
</dbReference>
<evidence type="ECO:0000256" key="7">
    <source>
        <dbReference type="ARBA" id="ARBA00022840"/>
    </source>
</evidence>
<dbReference type="Gene3D" id="3.30.200.20">
    <property type="entry name" value="Phosphorylase Kinase, domain 1"/>
    <property type="match status" value="1"/>
</dbReference>
<keyword evidence="6" id="KW-0418">Kinase</keyword>
<dbReference type="eggNOG" id="ENOG502QUNW">
    <property type="taxonomic scope" value="Eukaryota"/>
</dbReference>
<comment type="catalytic activity">
    <reaction evidence="9">
        <text>L-seryl-[protein] + ATP = O-phospho-L-seryl-[protein] + ADP + H(+)</text>
        <dbReference type="Rhea" id="RHEA:17989"/>
        <dbReference type="Rhea" id="RHEA-COMP:9863"/>
        <dbReference type="Rhea" id="RHEA-COMP:11604"/>
        <dbReference type="ChEBI" id="CHEBI:15378"/>
        <dbReference type="ChEBI" id="CHEBI:29999"/>
        <dbReference type="ChEBI" id="CHEBI:30616"/>
        <dbReference type="ChEBI" id="CHEBI:83421"/>
        <dbReference type="ChEBI" id="CHEBI:456216"/>
        <dbReference type="EC" id="2.7.11.1"/>
    </reaction>
</comment>
<dbReference type="SMART" id="SM00220">
    <property type="entry name" value="S_TKc"/>
    <property type="match status" value="1"/>
</dbReference>
<evidence type="ECO:0000313" key="11">
    <source>
        <dbReference type="EMBL" id="EFJ25978.1"/>
    </source>
</evidence>
<dbReference type="FunFam" id="1.10.510.10:FF:001023">
    <property type="entry name" value="Os07g0541700 protein"/>
    <property type="match status" value="1"/>
</dbReference>
<evidence type="ECO:0000256" key="3">
    <source>
        <dbReference type="ARBA" id="ARBA00022679"/>
    </source>
</evidence>
<keyword evidence="7" id="KW-0067">ATP-binding</keyword>
<dbReference type="EMBL" id="GL377585">
    <property type="protein sequence ID" value="EFJ25978.1"/>
    <property type="molecule type" value="Genomic_DNA"/>
</dbReference>
<keyword evidence="3" id="KW-0808">Transferase</keyword>
<dbReference type="PANTHER" id="PTHR47976">
    <property type="entry name" value="G-TYPE LECTIN S-RECEPTOR-LIKE SERINE/THREONINE-PROTEIN KINASE SD2-5"/>
    <property type="match status" value="1"/>
</dbReference>
<gene>
    <name evidence="11" type="ORF">SELMODRAFT_17515</name>
</gene>
<keyword evidence="12" id="KW-1185">Reference proteome</keyword>
<dbReference type="OrthoDB" id="614891at2759"/>
<dbReference type="AlphaFoldDB" id="D8RP57"/>
<evidence type="ECO:0000256" key="2">
    <source>
        <dbReference type="ARBA" id="ARBA00022527"/>
    </source>
</evidence>
<evidence type="ECO:0000256" key="8">
    <source>
        <dbReference type="ARBA" id="ARBA00047899"/>
    </source>
</evidence>
<feature type="non-terminal residue" evidence="11">
    <location>
        <position position="1"/>
    </location>
</feature>
<protein>
    <recommendedName>
        <fullName evidence="1">non-specific serine/threonine protein kinase</fullName>
        <ecNumber evidence="1">2.7.11.1</ecNumber>
    </recommendedName>
</protein>
<evidence type="ECO:0000256" key="6">
    <source>
        <dbReference type="ARBA" id="ARBA00022777"/>
    </source>
</evidence>
<dbReference type="InterPro" id="IPR051343">
    <property type="entry name" value="G-type_lectin_kinases/EP1-like"/>
</dbReference>
<dbReference type="PROSITE" id="PS50011">
    <property type="entry name" value="PROTEIN_KINASE_DOM"/>
    <property type="match status" value="1"/>
</dbReference>
<reference evidence="11 12" key="1">
    <citation type="journal article" date="2011" name="Science">
        <title>The Selaginella genome identifies genetic changes associated with the evolution of vascular plants.</title>
        <authorList>
            <person name="Banks J.A."/>
            <person name="Nishiyama T."/>
            <person name="Hasebe M."/>
            <person name="Bowman J.L."/>
            <person name="Gribskov M."/>
            <person name="dePamphilis C."/>
            <person name="Albert V.A."/>
            <person name="Aono N."/>
            <person name="Aoyama T."/>
            <person name="Ambrose B.A."/>
            <person name="Ashton N.W."/>
            <person name="Axtell M.J."/>
            <person name="Barker E."/>
            <person name="Barker M.S."/>
            <person name="Bennetzen J.L."/>
            <person name="Bonawitz N.D."/>
            <person name="Chapple C."/>
            <person name="Cheng C."/>
            <person name="Correa L.G."/>
            <person name="Dacre M."/>
            <person name="DeBarry J."/>
            <person name="Dreyer I."/>
            <person name="Elias M."/>
            <person name="Engstrom E.M."/>
            <person name="Estelle M."/>
            <person name="Feng L."/>
            <person name="Finet C."/>
            <person name="Floyd S.K."/>
            <person name="Frommer W.B."/>
            <person name="Fujita T."/>
            <person name="Gramzow L."/>
            <person name="Gutensohn M."/>
            <person name="Harholt J."/>
            <person name="Hattori M."/>
            <person name="Heyl A."/>
            <person name="Hirai T."/>
            <person name="Hiwatashi Y."/>
            <person name="Ishikawa M."/>
            <person name="Iwata M."/>
            <person name="Karol K.G."/>
            <person name="Koehler B."/>
            <person name="Kolukisaoglu U."/>
            <person name="Kubo M."/>
            <person name="Kurata T."/>
            <person name="Lalonde S."/>
            <person name="Li K."/>
            <person name="Li Y."/>
            <person name="Litt A."/>
            <person name="Lyons E."/>
            <person name="Manning G."/>
            <person name="Maruyama T."/>
            <person name="Michael T.P."/>
            <person name="Mikami K."/>
            <person name="Miyazaki S."/>
            <person name="Morinaga S."/>
            <person name="Murata T."/>
            <person name="Mueller-Roeber B."/>
            <person name="Nelson D.R."/>
            <person name="Obara M."/>
            <person name="Oguri Y."/>
            <person name="Olmstead R.G."/>
            <person name="Onodera N."/>
            <person name="Petersen B.L."/>
            <person name="Pils B."/>
            <person name="Prigge M."/>
            <person name="Rensing S.A."/>
            <person name="Riano-Pachon D.M."/>
            <person name="Roberts A.W."/>
            <person name="Sato Y."/>
            <person name="Scheller H.V."/>
            <person name="Schulz B."/>
            <person name="Schulz C."/>
            <person name="Shakirov E.V."/>
            <person name="Shibagaki N."/>
            <person name="Shinohara N."/>
            <person name="Shippen D.E."/>
            <person name="Soerensen I."/>
            <person name="Sotooka R."/>
            <person name="Sugimoto N."/>
            <person name="Sugita M."/>
            <person name="Sumikawa N."/>
            <person name="Tanurdzic M."/>
            <person name="Theissen G."/>
            <person name="Ulvskov P."/>
            <person name="Wakazuki S."/>
            <person name="Weng J.K."/>
            <person name="Willats W.W."/>
            <person name="Wipf D."/>
            <person name="Wolf P.G."/>
            <person name="Yang L."/>
            <person name="Zimmer A.D."/>
            <person name="Zhu Q."/>
            <person name="Mitros T."/>
            <person name="Hellsten U."/>
            <person name="Loque D."/>
            <person name="Otillar R."/>
            <person name="Salamov A."/>
            <person name="Schmutz J."/>
            <person name="Shapiro H."/>
            <person name="Lindquist E."/>
            <person name="Lucas S."/>
            <person name="Rokhsar D."/>
            <person name="Grigoriev I.V."/>
        </authorList>
    </citation>
    <scope>NUCLEOTIDE SEQUENCE [LARGE SCALE GENOMIC DNA]</scope>
</reference>
<dbReference type="KEGG" id="smo:SELMODRAFT_17515"/>
<keyword evidence="4" id="KW-0732">Signal</keyword>
<keyword evidence="5" id="KW-0547">Nucleotide-binding</keyword>
<evidence type="ECO:0000256" key="5">
    <source>
        <dbReference type="ARBA" id="ARBA00022741"/>
    </source>
</evidence>
<dbReference type="HOGENOM" id="CLU_000288_21_7_1"/>
<dbReference type="InterPro" id="IPR011009">
    <property type="entry name" value="Kinase-like_dom_sf"/>
</dbReference>
<dbReference type="Pfam" id="PF00069">
    <property type="entry name" value="Pkinase"/>
    <property type="match status" value="1"/>
</dbReference>
<comment type="catalytic activity">
    <reaction evidence="8">
        <text>L-threonyl-[protein] + ATP = O-phospho-L-threonyl-[protein] + ADP + H(+)</text>
        <dbReference type="Rhea" id="RHEA:46608"/>
        <dbReference type="Rhea" id="RHEA-COMP:11060"/>
        <dbReference type="Rhea" id="RHEA-COMP:11605"/>
        <dbReference type="ChEBI" id="CHEBI:15378"/>
        <dbReference type="ChEBI" id="CHEBI:30013"/>
        <dbReference type="ChEBI" id="CHEBI:30616"/>
        <dbReference type="ChEBI" id="CHEBI:61977"/>
        <dbReference type="ChEBI" id="CHEBI:456216"/>
        <dbReference type="EC" id="2.7.11.1"/>
    </reaction>
</comment>
<dbReference type="InterPro" id="IPR008271">
    <property type="entry name" value="Ser/Thr_kinase_AS"/>
</dbReference>
<dbReference type="InParanoid" id="D8RP57"/>
<sequence length="177" mass="19817">GEGGFGTVFKGMLPSREIVAVKRIGGGSRQGDKQLKAEVMWIGSIHHLNLVKLVGFCLQSPPNVLVYANGLLDGWIFAKDKYLPWATRLSIVLNVTRRLAYLHDGCHKKVLHLDIKPQNILLDEKMNAKIADFGFSKLIDKDKTHVVTVMWGTVGYMAPKWLHSRVTDKTDVYSFGI</sequence>
<keyword evidence="2" id="KW-0723">Serine/threonine-protein kinase</keyword>
<dbReference type="Gramene" id="EFJ25978">
    <property type="protein sequence ID" value="EFJ25978"/>
    <property type="gene ID" value="SELMODRAFT_17515"/>
</dbReference>
<evidence type="ECO:0000256" key="4">
    <source>
        <dbReference type="ARBA" id="ARBA00022729"/>
    </source>
</evidence>
<proteinExistence type="predicted"/>
<dbReference type="Gene3D" id="1.10.510.10">
    <property type="entry name" value="Transferase(Phosphotransferase) domain 1"/>
    <property type="match status" value="1"/>
</dbReference>
<evidence type="ECO:0000259" key="10">
    <source>
        <dbReference type="PROSITE" id="PS50011"/>
    </source>
</evidence>
<dbReference type="InterPro" id="IPR000719">
    <property type="entry name" value="Prot_kinase_dom"/>
</dbReference>
<dbReference type="PROSITE" id="PS00108">
    <property type="entry name" value="PROTEIN_KINASE_ST"/>
    <property type="match status" value="1"/>
</dbReference>
<name>D8RP57_SELML</name>
<evidence type="ECO:0000256" key="1">
    <source>
        <dbReference type="ARBA" id="ARBA00012513"/>
    </source>
</evidence>
<dbReference type="GO" id="GO:0005524">
    <property type="term" value="F:ATP binding"/>
    <property type="evidence" value="ECO:0007669"/>
    <property type="project" value="UniProtKB-KW"/>
</dbReference>
<dbReference type="SUPFAM" id="SSF56112">
    <property type="entry name" value="Protein kinase-like (PK-like)"/>
    <property type="match status" value="1"/>
</dbReference>
<feature type="domain" description="Protein kinase" evidence="10">
    <location>
        <begin position="1"/>
        <end position="177"/>
    </location>
</feature>
<dbReference type="Proteomes" id="UP000001514">
    <property type="component" value="Unassembled WGS sequence"/>
</dbReference>